<keyword evidence="3" id="KW-0479">Metal-binding</keyword>
<dbReference type="GO" id="GO:0046872">
    <property type="term" value="F:metal ion binding"/>
    <property type="evidence" value="ECO:0007669"/>
    <property type="project" value="UniProtKB-KW"/>
</dbReference>
<dbReference type="Proteomes" id="UP000253529">
    <property type="component" value="Unassembled WGS sequence"/>
</dbReference>
<keyword evidence="4" id="KW-0862">Zinc</keyword>
<organism evidence="5 6">
    <name type="scientific">Roseiarcus fermentans</name>
    <dbReference type="NCBI Taxonomy" id="1473586"/>
    <lineage>
        <taxon>Bacteria</taxon>
        <taxon>Pseudomonadati</taxon>
        <taxon>Pseudomonadota</taxon>
        <taxon>Alphaproteobacteria</taxon>
        <taxon>Hyphomicrobiales</taxon>
        <taxon>Roseiarcaceae</taxon>
        <taxon>Roseiarcus</taxon>
    </lineage>
</organism>
<evidence type="ECO:0000256" key="1">
    <source>
        <dbReference type="ARBA" id="ARBA00001947"/>
    </source>
</evidence>
<dbReference type="PANTHER" id="PTHR37418:SF2">
    <property type="entry name" value="3-KETO-5-AMINOHEXANOATE CLEAVAGE ENZYME"/>
    <property type="match status" value="1"/>
</dbReference>
<comment type="caution">
    <text evidence="5">The sequence shown here is derived from an EMBL/GenBank/DDBJ whole genome shotgun (WGS) entry which is preliminary data.</text>
</comment>
<evidence type="ECO:0000256" key="2">
    <source>
        <dbReference type="ARBA" id="ARBA00022679"/>
    </source>
</evidence>
<dbReference type="PANTHER" id="PTHR37418">
    <property type="entry name" value="3-KETO-5-AMINOHEXANOATE CLEAVAGE ENZYME-RELATED"/>
    <property type="match status" value="1"/>
</dbReference>
<gene>
    <name evidence="5" type="ORF">DFR50_103162</name>
</gene>
<evidence type="ECO:0000313" key="5">
    <source>
        <dbReference type="EMBL" id="RBP17276.1"/>
    </source>
</evidence>
<proteinExistence type="predicted"/>
<name>A0A366FT07_9HYPH</name>
<dbReference type="Gene3D" id="3.20.20.70">
    <property type="entry name" value="Aldolase class I"/>
    <property type="match status" value="1"/>
</dbReference>
<accession>A0A366FT07</accession>
<evidence type="ECO:0000256" key="4">
    <source>
        <dbReference type="ARBA" id="ARBA00022833"/>
    </source>
</evidence>
<dbReference type="OrthoDB" id="9805277at2"/>
<evidence type="ECO:0000313" key="6">
    <source>
        <dbReference type="Proteomes" id="UP000253529"/>
    </source>
</evidence>
<sequence length="309" mass="33374">MPAASNKRVISCAITGAIHLPSMTPYLPITPEQIVENALGAANAGAAIVHIHARNPETGQPSSDLNLYRRIVDGIRANNDDVVICITTGGGAGMSVEERLAVVPAFKPELASMNTGSMNWGMFPLANKLKEFQFPWEGQFLESSRDFVFQNTFKSMEAMCRIMDANGTKPELEAYDVGHLHNIAYLLQAGVVKPPITMQFVTGILGGIGSSPYDIITMHQTADRLFGKDSYNWSVIGAGKAEFPDATLALILGGHVRVGMEDNLYLSKGKLAKTNAEMVAKMARIMAELDLEPATPAEARRILSLRNAG</sequence>
<comment type="cofactor">
    <cofactor evidence="1">
        <name>Zn(2+)</name>
        <dbReference type="ChEBI" id="CHEBI:29105"/>
    </cofactor>
</comment>
<dbReference type="RefSeq" id="WP_113887899.1">
    <property type="nucleotide sequence ID" value="NZ_QNRK01000003.1"/>
</dbReference>
<dbReference type="GO" id="GO:0043720">
    <property type="term" value="F:3-keto-5-aminohexanoate cleavage activity"/>
    <property type="evidence" value="ECO:0007669"/>
    <property type="project" value="InterPro"/>
</dbReference>
<reference evidence="5 6" key="1">
    <citation type="submission" date="2018-06" db="EMBL/GenBank/DDBJ databases">
        <title>Genomic Encyclopedia of Type Strains, Phase IV (KMG-IV): sequencing the most valuable type-strain genomes for metagenomic binning, comparative biology and taxonomic classification.</title>
        <authorList>
            <person name="Goeker M."/>
        </authorList>
    </citation>
    <scope>NUCLEOTIDE SEQUENCE [LARGE SCALE GENOMIC DNA]</scope>
    <source>
        <strain evidence="5 6">DSM 24875</strain>
    </source>
</reference>
<protein>
    <submittedName>
        <fullName evidence="5">Uncharacterized protein (DUF849 family)</fullName>
    </submittedName>
</protein>
<dbReference type="AlphaFoldDB" id="A0A366FT07"/>
<dbReference type="Pfam" id="PF05853">
    <property type="entry name" value="BKACE"/>
    <property type="match status" value="1"/>
</dbReference>
<evidence type="ECO:0000256" key="3">
    <source>
        <dbReference type="ARBA" id="ARBA00022723"/>
    </source>
</evidence>
<keyword evidence="6" id="KW-1185">Reference proteome</keyword>
<dbReference type="InterPro" id="IPR008567">
    <property type="entry name" value="BKACE"/>
</dbReference>
<dbReference type="EMBL" id="QNRK01000003">
    <property type="protein sequence ID" value="RBP17276.1"/>
    <property type="molecule type" value="Genomic_DNA"/>
</dbReference>
<keyword evidence="2" id="KW-0808">Transferase</keyword>
<dbReference type="InterPro" id="IPR013785">
    <property type="entry name" value="Aldolase_TIM"/>
</dbReference>